<evidence type="ECO:0000313" key="1">
    <source>
        <dbReference type="EMBL" id="SEK52430.1"/>
    </source>
</evidence>
<organism evidence="1 2">
    <name type="scientific">Olivibacter domesticus</name>
    <name type="common">Pseudosphingobacterium domesticum</name>
    <dbReference type="NCBI Taxonomy" id="407022"/>
    <lineage>
        <taxon>Bacteria</taxon>
        <taxon>Pseudomonadati</taxon>
        <taxon>Bacteroidota</taxon>
        <taxon>Sphingobacteriia</taxon>
        <taxon>Sphingobacteriales</taxon>
        <taxon>Sphingobacteriaceae</taxon>
        <taxon>Olivibacter</taxon>
    </lineage>
</organism>
<protein>
    <submittedName>
        <fullName evidence="1">Uncharacterized protein</fullName>
    </submittedName>
</protein>
<dbReference type="Proteomes" id="UP000199421">
    <property type="component" value="Unassembled WGS sequence"/>
</dbReference>
<name>A0A1H7HTN2_OLID1</name>
<dbReference type="AlphaFoldDB" id="A0A1H7HTN2"/>
<dbReference type="STRING" id="407022.SAMN05661044_00448"/>
<sequence length="178" mass="19964">MLSNISIRLIYIQMKRTIASVLITVAACLLLNACNQQEQRKKHANWVDTAFKSDTAVQDTSQELCFMGLSGNNKDSSFVSLSILGDKIVGKHSWVPFEKDGRTGSIAGTKKGDTLDVVWEFMQEGMKDTLRTVFLLKGEQLKQKPFSVDPKNGRQITDDKSAFTIIYNKINCDTTHKK</sequence>
<evidence type="ECO:0000313" key="2">
    <source>
        <dbReference type="Proteomes" id="UP000199421"/>
    </source>
</evidence>
<keyword evidence="2" id="KW-1185">Reference proteome</keyword>
<dbReference type="EMBL" id="FOAF01000001">
    <property type="protein sequence ID" value="SEK52430.1"/>
    <property type="molecule type" value="Genomic_DNA"/>
</dbReference>
<reference evidence="2" key="1">
    <citation type="submission" date="2016-10" db="EMBL/GenBank/DDBJ databases">
        <authorList>
            <person name="Varghese N."/>
            <person name="Submissions S."/>
        </authorList>
    </citation>
    <scope>NUCLEOTIDE SEQUENCE [LARGE SCALE GENOMIC DNA]</scope>
    <source>
        <strain evidence="2">DSM 18733</strain>
    </source>
</reference>
<gene>
    <name evidence="1" type="ORF">SAMN05661044_00448</name>
</gene>
<proteinExistence type="predicted"/>
<accession>A0A1H7HTN2</accession>